<dbReference type="GO" id="GO:0006574">
    <property type="term" value="P:L-valine catabolic process"/>
    <property type="evidence" value="ECO:0007669"/>
    <property type="project" value="TreeGrafter"/>
</dbReference>
<accession>A0A127JYL9</accession>
<dbReference type="SUPFAM" id="SSF52096">
    <property type="entry name" value="ClpP/crotonase"/>
    <property type="match status" value="1"/>
</dbReference>
<dbReference type="Proteomes" id="UP000070433">
    <property type="component" value="Chromosome"/>
</dbReference>
<dbReference type="PANTHER" id="PTHR43176:SF6">
    <property type="entry name" value="3-HYDROXYISOBUTYRYL-COA HYDROLASE"/>
    <property type="match status" value="1"/>
</dbReference>
<proteinExistence type="predicted"/>
<dbReference type="GO" id="GO:0003860">
    <property type="term" value="F:3-hydroxyisobutyryl-CoA hydrolase activity"/>
    <property type="evidence" value="ECO:0007669"/>
    <property type="project" value="InterPro"/>
</dbReference>
<dbReference type="Gene3D" id="3.90.226.10">
    <property type="entry name" value="2-enoyl-CoA Hydratase, Chain A, domain 1"/>
    <property type="match status" value="1"/>
</dbReference>
<evidence type="ECO:0000256" key="1">
    <source>
        <dbReference type="ARBA" id="ARBA00022801"/>
    </source>
</evidence>
<gene>
    <name evidence="3" type="ORF">UC35_21905</name>
</gene>
<sequence length="357" mass="39083">MSDVIAEVRGRAGLLTLNRPKALNALTLGMIRELAQALRTWRDDDRVEFVAIRGQGREGRFGAFSAGGDLRFFHQAVLAGNPELEDFFTEEYALNHLVHTFPKPYAVFMDGIVMGGGMGISGHGRTGATMRIATERTKMAMPETNIGLFPDVGGGWFLARCPGHLGEYLALTGHVIGGSDAVAAGLADAVVPSTGLPALWDAIAEGASAPDWPRAPQEESPLRSHQAAIDRFFALPTVSDIVAALESEGSEFARETAALLRKRSPLMLHVTLEHLRRARSMTLADDLRMERDIVRRCFHLRPGAASETFEGIRALVVDKDHSPRWNPVRIEEVTPAMVEPFFDSPWPAHAHPLRDLI</sequence>
<dbReference type="InterPro" id="IPR045004">
    <property type="entry name" value="ECH_dom"/>
</dbReference>
<protein>
    <submittedName>
        <fullName evidence="3">3-hydroxyisobutyryl-CoA hydrolase</fullName>
    </submittedName>
</protein>
<feature type="domain" description="Enoyl-CoA hydratase/isomerase" evidence="2">
    <location>
        <begin position="13"/>
        <end position="342"/>
    </location>
</feature>
<dbReference type="RefSeq" id="WP_061503418.1">
    <property type="nucleotide sequence ID" value="NZ_CP010951.1"/>
</dbReference>
<evidence type="ECO:0000313" key="3">
    <source>
        <dbReference type="EMBL" id="AMO24994.1"/>
    </source>
</evidence>
<dbReference type="PANTHER" id="PTHR43176">
    <property type="entry name" value="3-HYDROXYISOBUTYRYL-COA HYDROLASE-RELATED"/>
    <property type="match status" value="1"/>
</dbReference>
<dbReference type="EMBL" id="CP010951">
    <property type="protein sequence ID" value="AMO24994.1"/>
    <property type="molecule type" value="Genomic_DNA"/>
</dbReference>
<keyword evidence="4" id="KW-1185">Reference proteome</keyword>
<name>A0A127JYL9_9BURK</name>
<dbReference type="InterPro" id="IPR032259">
    <property type="entry name" value="HIBYL-CoA-H"/>
</dbReference>
<dbReference type="PATRIC" id="fig|94132.3.peg.4466"/>
<reference evidence="3 4" key="1">
    <citation type="journal article" date="2014" name="Int. J. Syst. Evol. Microbiol.">
        <title>Ramlibacter solisilvae sp. nov., isolated from forest soil, and emended description of the genus Ramlibacter.</title>
        <authorList>
            <person name="Lee H.J."/>
            <person name="Lee S.H."/>
            <person name="Lee S.S."/>
            <person name="Lee J.S."/>
            <person name="Kim Y."/>
            <person name="Kim S.C."/>
            <person name="Jeon C.O."/>
        </authorList>
    </citation>
    <scope>NUCLEOTIDE SEQUENCE [LARGE SCALE GENOMIC DNA]</scope>
    <source>
        <strain evidence="3 4">5-10</strain>
    </source>
</reference>
<dbReference type="Pfam" id="PF16113">
    <property type="entry name" value="ECH_2"/>
    <property type="match status" value="1"/>
</dbReference>
<evidence type="ECO:0000313" key="4">
    <source>
        <dbReference type="Proteomes" id="UP000070433"/>
    </source>
</evidence>
<dbReference type="AlphaFoldDB" id="A0A127JYL9"/>
<dbReference type="OrthoDB" id="9790967at2"/>
<evidence type="ECO:0000259" key="2">
    <source>
        <dbReference type="Pfam" id="PF16113"/>
    </source>
</evidence>
<keyword evidence="1 3" id="KW-0378">Hydrolase</keyword>
<dbReference type="CDD" id="cd06558">
    <property type="entry name" value="crotonase-like"/>
    <property type="match status" value="1"/>
</dbReference>
<dbReference type="InterPro" id="IPR029045">
    <property type="entry name" value="ClpP/crotonase-like_dom_sf"/>
</dbReference>
<dbReference type="NCBIfam" id="NF004127">
    <property type="entry name" value="PRK05617.1"/>
    <property type="match status" value="1"/>
</dbReference>
<organism evidence="3 4">
    <name type="scientific">Ramlibacter tataouinensis</name>
    <dbReference type="NCBI Taxonomy" id="94132"/>
    <lineage>
        <taxon>Bacteria</taxon>
        <taxon>Pseudomonadati</taxon>
        <taxon>Pseudomonadota</taxon>
        <taxon>Betaproteobacteria</taxon>
        <taxon>Burkholderiales</taxon>
        <taxon>Comamonadaceae</taxon>
        <taxon>Ramlibacter</taxon>
    </lineage>
</organism>